<feature type="compositionally biased region" description="Basic and acidic residues" evidence="1">
    <location>
        <begin position="372"/>
        <end position="385"/>
    </location>
</feature>
<feature type="region of interest" description="Disordered" evidence="1">
    <location>
        <begin position="1170"/>
        <end position="1201"/>
    </location>
</feature>
<feature type="region of interest" description="Disordered" evidence="1">
    <location>
        <begin position="520"/>
        <end position="575"/>
    </location>
</feature>
<dbReference type="Gene3D" id="1.10.10.60">
    <property type="entry name" value="Homeodomain-like"/>
    <property type="match status" value="1"/>
</dbReference>
<evidence type="ECO:0000256" key="1">
    <source>
        <dbReference type="SAM" id="MobiDB-lite"/>
    </source>
</evidence>
<feature type="compositionally biased region" description="Low complexity" evidence="1">
    <location>
        <begin position="813"/>
        <end position="822"/>
    </location>
</feature>
<feature type="compositionally biased region" description="Basic and acidic residues" evidence="1">
    <location>
        <begin position="274"/>
        <end position="284"/>
    </location>
</feature>
<keyword evidence="4" id="KW-1185">Reference proteome</keyword>
<dbReference type="Pfam" id="PF08914">
    <property type="entry name" value="Myb_Rap1"/>
    <property type="match status" value="1"/>
</dbReference>
<comment type="caution">
    <text evidence="3">The sequence shown here is derived from an EMBL/GenBank/DDBJ whole genome shotgun (WGS) entry which is preliminary data.</text>
</comment>
<feature type="region of interest" description="Disordered" evidence="1">
    <location>
        <begin position="456"/>
        <end position="500"/>
    </location>
</feature>
<evidence type="ECO:0000259" key="2">
    <source>
        <dbReference type="Pfam" id="PF08914"/>
    </source>
</evidence>
<feature type="compositionally biased region" description="Basic and acidic residues" evidence="1">
    <location>
        <begin position="669"/>
        <end position="678"/>
    </location>
</feature>
<feature type="compositionally biased region" description="Basic and acidic residues" evidence="1">
    <location>
        <begin position="106"/>
        <end position="138"/>
    </location>
</feature>
<feature type="compositionally biased region" description="Low complexity" evidence="1">
    <location>
        <begin position="549"/>
        <end position="558"/>
    </location>
</feature>
<sequence>MTGKAYTMKEMKAIVNYLVEHKAFSEVRGRKMWMDFASSKDTTRTWQSLKETFLKRILPDIHNPYYKLSLLEIASFKQGLDIELKLDNKLDVEPVNDQPIPGTSKENGHNGDQEKDGDKNQENKENGEEQPGEDHVKISENLNNVRDSTETLVLEPCYDTADDIRKDLENDNEQREAATPKDDQKQSDLLEQDPTADCVNNDQINNIIKDTTDQQNIHHIVISDSEEKQESKNIANETGTKEHDQTIDNNDNNHKNTSNSILTANDADQSKNLMENKENLDKSKNTTKSSSSTTIDTQLPNNPEELKVSENIETTKKVNKLSLDRKRSNRATSETAPTKRKKIKQKSVSDTDARKNCKIEEKRTEVSNCETQQEKSDGSKDLNMDVDKDITHSENLKENPENQIEVSHNAQVTSNEVVERNNENSQCGQIQVTPEVENPCLKSVNLYEEQFSCTIYSDSDDDQGEKNKNEPQKKNEVIPPPRSKEKIQVIRSSSTDVPNKPNLRIVEKKLRENALARAFGFSSNGPRNRKRSLSYNKRRASSHKKIEISSDSTSSSYDTESDFVSPPRGNHKRHRKYLKPESHRILSLGEEGTLFVMNGRKIYPVIKNGRALKTYVTYSSDGQSDNEESYWKLKYVEERKKGAELAKQLENFTKTIAKESSDAPVAKTTDVEVPKENAKPQGIDETCSKSIPVSKATDEKSIKIKITNNEKEVQVEGPWSCINPVLEQVVQMMKDTEKVPVNKARSSSLDLIAISGISTPAETSAKRVAEMEKEIFKEIEEIDNAEREEPEIQKETDNDAETTPRKSTRKRNVSASKVASSPKKAKVNETKTDNLKVPTRRTRTPRKAKIYTNDTPDTENITNKRNSNKSEIEEQEEEVLYKFPSPRRESNRAKRAPPRPRYTLKTARIYSSPDHLSLHSEETQGYIDTDCSPVVCLRKKRKTSIVSRRHSRYRKKSIPSITEDLSSESSLPAAPMQTQTFTNSSLSSQIYRSDSYQLLMPKAKVASNYLEKIEEFSMNSHELNELPSMNSFEAEGNFNDKDQCCDLSLPTSPVLSIVENFSMNKSLSNLDENDEIEPITLNNLMPVGDVSMPLMESNYEVKKKSEDGQQFHYNLRDRSASDSIVNTVHIDDVPNSISTKLKNLVIESAKKDAAKVKLVKVLKEQIIIDKPKADNKKPKAKKRSSTPRKRQTRALKSSLSDPCIEEHTETCSRAVNRSRTPIIKITDVDSEPPQNIQTKKVTKGRGKPKKEIIKVKLPKAVGRRKSDIASKSTEDVGVSNDTESGIFLQGLNDSVELIHNHSDTCCKAHECINDSLEIMEPSLKSIITIESDSGRNDEYNTVMDKNVAFEMINQNAQDGTDLIAALARIRSSSEISNSLLTDDLSNEITTPRSSKWYLLSEEENSTTLQERNNQHNSYGANLNQIFPITCAVPNLSTISEASKDIDESSRIDANRKLFKF</sequence>
<feature type="region of interest" description="Disordered" evidence="1">
    <location>
        <begin position="663"/>
        <end position="684"/>
    </location>
</feature>
<feature type="compositionally biased region" description="Basic and acidic residues" evidence="1">
    <location>
        <begin position="780"/>
        <end position="797"/>
    </location>
</feature>
<gene>
    <name evidence="3" type="ORF">PIBRA_LOCUS5877</name>
</gene>
<feature type="compositionally biased region" description="Basic residues" evidence="1">
    <location>
        <begin position="838"/>
        <end position="849"/>
    </location>
</feature>
<name>A0A9P0TH01_PIEBR</name>
<feature type="compositionally biased region" description="Basic and acidic residues" evidence="1">
    <location>
        <begin position="304"/>
        <end position="326"/>
    </location>
</feature>
<feature type="domain" description="TERF2-interacting telomeric protein 1 Myb" evidence="2">
    <location>
        <begin position="6"/>
        <end position="57"/>
    </location>
</feature>
<organism evidence="3 4">
    <name type="scientific">Pieris brassicae</name>
    <name type="common">White butterfly</name>
    <name type="synonym">Large white butterfly</name>
    <dbReference type="NCBI Taxonomy" id="7116"/>
    <lineage>
        <taxon>Eukaryota</taxon>
        <taxon>Metazoa</taxon>
        <taxon>Ecdysozoa</taxon>
        <taxon>Arthropoda</taxon>
        <taxon>Hexapoda</taxon>
        <taxon>Insecta</taxon>
        <taxon>Pterygota</taxon>
        <taxon>Neoptera</taxon>
        <taxon>Endopterygota</taxon>
        <taxon>Lepidoptera</taxon>
        <taxon>Glossata</taxon>
        <taxon>Ditrysia</taxon>
        <taxon>Papilionoidea</taxon>
        <taxon>Pieridae</taxon>
        <taxon>Pierinae</taxon>
        <taxon>Pieris</taxon>
    </lineage>
</organism>
<dbReference type="Proteomes" id="UP001152562">
    <property type="component" value="Unassembled WGS sequence"/>
</dbReference>
<reference evidence="3" key="1">
    <citation type="submission" date="2022-05" db="EMBL/GenBank/DDBJ databases">
        <authorList>
            <person name="Okamura Y."/>
        </authorList>
    </citation>
    <scope>NUCLEOTIDE SEQUENCE</scope>
</reference>
<proteinExistence type="predicted"/>
<feature type="compositionally biased region" description="Basic and acidic residues" evidence="1">
    <location>
        <begin position="347"/>
        <end position="365"/>
    </location>
</feature>
<evidence type="ECO:0000313" key="4">
    <source>
        <dbReference type="Proteomes" id="UP001152562"/>
    </source>
</evidence>
<feature type="compositionally biased region" description="Polar residues" evidence="1">
    <location>
        <begin position="262"/>
        <end position="273"/>
    </location>
</feature>
<feature type="compositionally biased region" description="Basic and acidic residues" evidence="1">
    <location>
        <begin position="464"/>
        <end position="488"/>
    </location>
</feature>
<feature type="compositionally biased region" description="Basic and acidic residues" evidence="1">
    <location>
        <begin position="239"/>
        <end position="254"/>
    </location>
</feature>
<dbReference type="EMBL" id="CALOZG010000006">
    <property type="protein sequence ID" value="CAH4029091.1"/>
    <property type="molecule type" value="Genomic_DNA"/>
</dbReference>
<evidence type="ECO:0000313" key="3">
    <source>
        <dbReference type="EMBL" id="CAH4029091.1"/>
    </source>
</evidence>
<feature type="compositionally biased region" description="Basic residues" evidence="1">
    <location>
        <begin position="527"/>
        <end position="543"/>
    </location>
</feature>
<feature type="region of interest" description="Disordered" evidence="1">
    <location>
        <begin position="92"/>
        <end position="156"/>
    </location>
</feature>
<feature type="compositionally biased region" description="Basic residues" evidence="1">
    <location>
        <begin position="1178"/>
        <end position="1193"/>
    </location>
</feature>
<dbReference type="InterPro" id="IPR015010">
    <property type="entry name" value="TERF2IP_Myb"/>
</dbReference>
<feature type="region of interest" description="Disordered" evidence="1">
    <location>
        <begin position="780"/>
        <end position="901"/>
    </location>
</feature>
<accession>A0A9P0TH01</accession>
<protein>
    <recommendedName>
        <fullName evidence="2">TERF2-interacting telomeric protein 1 Myb domain-containing protein</fullName>
    </recommendedName>
</protein>
<feature type="compositionally biased region" description="Polar residues" evidence="1">
    <location>
        <begin position="852"/>
        <end position="865"/>
    </location>
</feature>
<feature type="region of interest" description="Disordered" evidence="1">
    <location>
        <begin position="221"/>
        <end position="385"/>
    </location>
</feature>